<keyword evidence="2" id="KW-1185">Reference proteome</keyword>
<reference evidence="1 2" key="1">
    <citation type="submission" date="2017-06" db="EMBL/GenBank/DDBJ databases">
        <authorList>
            <person name="Kim H.J."/>
            <person name="Triplett B.A."/>
        </authorList>
    </citation>
    <scope>NUCLEOTIDE SEQUENCE [LARGE SCALE GENOMIC DNA]</scope>
</reference>
<protein>
    <submittedName>
        <fullName evidence="1">Uncharacterized protein</fullName>
    </submittedName>
</protein>
<name>A0A2L0V050_9CAUD</name>
<accession>A0A2L0V050</accession>
<sequence length="170" mass="20002">MKWQDLSEGIKVYHGSRNNHSRFKIGHTGNNSHTFGDYDSTRYGVFFSNNPKISAIYGDVDTYDLSVTKKELIDLDNSQIIQEFIDYLGDNDSPEWQQSRNIREVWQFFEGDLGKQFYEFLVSKGYKAAVFEEYINDENGKEHKSKTYVLLDLHRVRRNPDKNQPDLFLK</sequence>
<dbReference type="KEGG" id="vg:40088384"/>
<organism evidence="1 2">
    <name type="scientific">Agrobacterium phage Atu_ph07</name>
    <dbReference type="NCBI Taxonomy" id="2024264"/>
    <lineage>
        <taxon>Viruses</taxon>
        <taxon>Duplodnaviria</taxon>
        <taxon>Heunggongvirae</taxon>
        <taxon>Uroviricota</taxon>
        <taxon>Caudoviricetes</taxon>
        <taxon>Polybotosvirus</taxon>
        <taxon>Polybotosvirus Atuph07</taxon>
    </lineage>
</organism>
<dbReference type="Proteomes" id="UP000223025">
    <property type="component" value="Segment"/>
</dbReference>
<evidence type="ECO:0000313" key="2">
    <source>
        <dbReference type="Proteomes" id="UP000223025"/>
    </source>
</evidence>
<proteinExistence type="predicted"/>
<dbReference type="GeneID" id="40088384"/>
<dbReference type="RefSeq" id="YP_009612046.1">
    <property type="nucleotide sequence ID" value="NC_042013.1"/>
</dbReference>
<dbReference type="EMBL" id="MF403008">
    <property type="protein sequence ID" value="AUZ95140.1"/>
    <property type="molecule type" value="Genomic_DNA"/>
</dbReference>
<evidence type="ECO:0000313" key="1">
    <source>
        <dbReference type="EMBL" id="AUZ95140.1"/>
    </source>
</evidence>